<dbReference type="AlphaFoldDB" id="A0A9J6G960"/>
<comment type="caution">
    <text evidence="2">The sequence shown here is derived from an EMBL/GenBank/DDBJ whole genome shotgun (WGS) entry which is preliminary data.</text>
</comment>
<sequence>MRAGDHVQGNGCVRGGLPCSTTSAGTPTKRVRFNSAGSGGLSARRQLWTRLQHESVTPILKTKSSAAKEK</sequence>
<evidence type="ECO:0000313" key="3">
    <source>
        <dbReference type="Proteomes" id="UP000821853"/>
    </source>
</evidence>
<dbReference type="Proteomes" id="UP000821853">
    <property type="component" value="Chromosome 3"/>
</dbReference>
<reference evidence="2 3" key="1">
    <citation type="journal article" date="2020" name="Cell">
        <title>Large-Scale Comparative Analyses of Tick Genomes Elucidate Their Genetic Diversity and Vector Capacities.</title>
        <authorList>
            <consortium name="Tick Genome and Microbiome Consortium (TIGMIC)"/>
            <person name="Jia N."/>
            <person name="Wang J."/>
            <person name="Shi W."/>
            <person name="Du L."/>
            <person name="Sun Y."/>
            <person name="Zhan W."/>
            <person name="Jiang J.F."/>
            <person name="Wang Q."/>
            <person name="Zhang B."/>
            <person name="Ji P."/>
            <person name="Bell-Sakyi L."/>
            <person name="Cui X.M."/>
            <person name="Yuan T.T."/>
            <person name="Jiang B.G."/>
            <person name="Yang W.F."/>
            <person name="Lam T.T."/>
            <person name="Chang Q.C."/>
            <person name="Ding S.J."/>
            <person name="Wang X.J."/>
            <person name="Zhu J.G."/>
            <person name="Ruan X.D."/>
            <person name="Zhao L."/>
            <person name="Wei J.T."/>
            <person name="Ye R.Z."/>
            <person name="Que T.C."/>
            <person name="Du C.H."/>
            <person name="Zhou Y.H."/>
            <person name="Cheng J.X."/>
            <person name="Dai P.F."/>
            <person name="Guo W.B."/>
            <person name="Han X.H."/>
            <person name="Huang E.J."/>
            <person name="Li L.F."/>
            <person name="Wei W."/>
            <person name="Gao Y.C."/>
            <person name="Liu J.Z."/>
            <person name="Shao H.Z."/>
            <person name="Wang X."/>
            <person name="Wang C.C."/>
            <person name="Yang T.C."/>
            <person name="Huo Q.B."/>
            <person name="Li W."/>
            <person name="Chen H.Y."/>
            <person name="Chen S.E."/>
            <person name="Zhou L.G."/>
            <person name="Ni X.B."/>
            <person name="Tian J.H."/>
            <person name="Sheng Y."/>
            <person name="Liu T."/>
            <person name="Pan Y.S."/>
            <person name="Xia L.Y."/>
            <person name="Li J."/>
            <person name="Zhao F."/>
            <person name="Cao W.C."/>
        </authorList>
    </citation>
    <scope>NUCLEOTIDE SEQUENCE [LARGE SCALE GENOMIC DNA]</scope>
    <source>
        <strain evidence="2">HaeL-2018</strain>
    </source>
</reference>
<evidence type="ECO:0000256" key="1">
    <source>
        <dbReference type="SAM" id="MobiDB-lite"/>
    </source>
</evidence>
<gene>
    <name evidence="2" type="ORF">HPB48_010004</name>
</gene>
<dbReference type="VEuPathDB" id="VectorBase:HLOH_065187"/>
<name>A0A9J6G960_HAELO</name>
<organism evidence="2 3">
    <name type="scientific">Haemaphysalis longicornis</name>
    <name type="common">Bush tick</name>
    <dbReference type="NCBI Taxonomy" id="44386"/>
    <lineage>
        <taxon>Eukaryota</taxon>
        <taxon>Metazoa</taxon>
        <taxon>Ecdysozoa</taxon>
        <taxon>Arthropoda</taxon>
        <taxon>Chelicerata</taxon>
        <taxon>Arachnida</taxon>
        <taxon>Acari</taxon>
        <taxon>Parasitiformes</taxon>
        <taxon>Ixodida</taxon>
        <taxon>Ixodoidea</taxon>
        <taxon>Ixodidae</taxon>
        <taxon>Haemaphysalinae</taxon>
        <taxon>Haemaphysalis</taxon>
    </lineage>
</organism>
<keyword evidence="3" id="KW-1185">Reference proteome</keyword>
<dbReference type="EMBL" id="JABSTR010000005">
    <property type="protein sequence ID" value="KAH9371257.1"/>
    <property type="molecule type" value="Genomic_DNA"/>
</dbReference>
<evidence type="ECO:0000313" key="2">
    <source>
        <dbReference type="EMBL" id="KAH9371257.1"/>
    </source>
</evidence>
<accession>A0A9J6G960</accession>
<feature type="region of interest" description="Disordered" evidence="1">
    <location>
        <begin position="1"/>
        <end position="40"/>
    </location>
</feature>
<proteinExistence type="predicted"/>
<protein>
    <submittedName>
        <fullName evidence="2">Uncharacterized protein</fullName>
    </submittedName>
</protein>